<dbReference type="InterPro" id="IPR001867">
    <property type="entry name" value="OmpR/PhoB-type_DNA-bd"/>
</dbReference>
<dbReference type="SUPFAM" id="SSF46894">
    <property type="entry name" value="C-terminal effector domain of the bipartite response regulators"/>
    <property type="match status" value="1"/>
</dbReference>
<dbReference type="Proteomes" id="UP000615755">
    <property type="component" value="Unassembled WGS sequence"/>
</dbReference>
<feature type="domain" description="OmpR/PhoB-type" evidence="5">
    <location>
        <begin position="18"/>
        <end position="115"/>
    </location>
</feature>
<evidence type="ECO:0000256" key="2">
    <source>
        <dbReference type="ARBA" id="ARBA00023125"/>
    </source>
</evidence>
<dbReference type="SMART" id="SM00560">
    <property type="entry name" value="LamGL"/>
    <property type="match status" value="1"/>
</dbReference>
<evidence type="ECO:0000256" key="3">
    <source>
        <dbReference type="ARBA" id="ARBA00023157"/>
    </source>
</evidence>
<keyword evidence="2 4" id="KW-0238">DNA-binding</keyword>
<dbReference type="Gene3D" id="1.10.10.10">
    <property type="entry name" value="Winged helix-like DNA-binding domain superfamily/Winged helix DNA-binding domain"/>
    <property type="match status" value="1"/>
</dbReference>
<accession>A0ABR9E830</accession>
<dbReference type="InterPro" id="IPR036388">
    <property type="entry name" value="WH-like_DNA-bd_sf"/>
</dbReference>
<name>A0ABR9E830_9GAMM</name>
<comment type="caution">
    <text evidence="6">The sequence shown here is derived from an EMBL/GenBank/DDBJ whole genome shotgun (WGS) entry which is preliminary data.</text>
</comment>
<reference evidence="6 7" key="1">
    <citation type="submission" date="2015-03" db="EMBL/GenBank/DDBJ databases">
        <title>Genome sequence of Pseudoalteromonas aurantia.</title>
        <authorList>
            <person name="Xie B.-B."/>
            <person name="Rong J.-C."/>
            <person name="Qin Q.-L."/>
            <person name="Zhang Y.-Z."/>
        </authorList>
    </citation>
    <scope>NUCLEOTIDE SEQUENCE [LARGE SCALE GENOMIC DNA]</scope>
    <source>
        <strain evidence="6 7">208</strain>
    </source>
</reference>
<evidence type="ECO:0000256" key="4">
    <source>
        <dbReference type="PROSITE-ProRule" id="PRU01091"/>
    </source>
</evidence>
<proteinExistence type="predicted"/>
<organism evidence="6 7">
    <name type="scientific">Pseudoalteromonas aurantia 208</name>
    <dbReference type="NCBI Taxonomy" id="1314867"/>
    <lineage>
        <taxon>Bacteria</taxon>
        <taxon>Pseudomonadati</taxon>
        <taxon>Pseudomonadota</taxon>
        <taxon>Gammaproteobacteria</taxon>
        <taxon>Alteromonadales</taxon>
        <taxon>Pseudoalteromonadaceae</taxon>
        <taxon>Pseudoalteromonas</taxon>
    </lineage>
</organism>
<dbReference type="SUPFAM" id="SSF49899">
    <property type="entry name" value="Concanavalin A-like lectins/glucanases"/>
    <property type="match status" value="1"/>
</dbReference>
<dbReference type="RefSeq" id="WP_192506616.1">
    <property type="nucleotide sequence ID" value="NZ_AQGV01000012.1"/>
</dbReference>
<keyword evidence="3" id="KW-1015">Disulfide bond</keyword>
<evidence type="ECO:0000259" key="5">
    <source>
        <dbReference type="PROSITE" id="PS51755"/>
    </source>
</evidence>
<dbReference type="InterPro" id="IPR016032">
    <property type="entry name" value="Sig_transdc_resp-reg_C-effctor"/>
</dbReference>
<protein>
    <recommendedName>
        <fullName evidence="5">OmpR/PhoB-type domain-containing protein</fullName>
    </recommendedName>
</protein>
<dbReference type="InterPro" id="IPR006558">
    <property type="entry name" value="LamG-like"/>
</dbReference>
<gene>
    <name evidence="6" type="ORF">PAUR_a0464</name>
</gene>
<keyword evidence="7" id="KW-1185">Reference proteome</keyword>
<evidence type="ECO:0000256" key="1">
    <source>
        <dbReference type="ARBA" id="ARBA00022729"/>
    </source>
</evidence>
<dbReference type="Pfam" id="PF13385">
    <property type="entry name" value="Laminin_G_3"/>
    <property type="match status" value="1"/>
</dbReference>
<dbReference type="EMBL" id="AQGV01000012">
    <property type="protein sequence ID" value="MBE0367153.1"/>
    <property type="molecule type" value="Genomic_DNA"/>
</dbReference>
<evidence type="ECO:0000313" key="7">
    <source>
        <dbReference type="Proteomes" id="UP000615755"/>
    </source>
</evidence>
<dbReference type="CDD" id="cd00383">
    <property type="entry name" value="trans_reg_C"/>
    <property type="match status" value="1"/>
</dbReference>
<sequence length="378" mass="43217">MNDRAKQLAPANVIDQIYRGVWISDLFICFETRKVYRDKYDLNLSELSYKLLICLINNSPNPIPTNRLLTLVWGDVVTGDENVKQRISILRKQLEHPQQYDYIKNRRGQGYFIDLPLKYKKKPIYQRFNLVKTQKSSFLLLLLMMFMLALYWKGSSNTAIPTSYISKITDSSIHLATPTDNLAFCLDGYDDYVELPDQDILDVSQGDFSISTWVKTRSLGQHLIIDKRFENQIDNVHGYAFYIDDGYLALQLADGGGTWYCQKPNSSCTFYDSSAFVATNEWQHIAVSIDRDAAQGIRFYRNGSYIDSHNPTDRQGSLANDMPLRIGSRSSYLSGLFQGAIGEVSLHHKVLTSEDIRADYLKGNPRHCYNIAHKGGKL</sequence>
<dbReference type="Gene3D" id="2.60.120.200">
    <property type="match status" value="1"/>
</dbReference>
<keyword evidence="1" id="KW-0732">Signal</keyword>
<dbReference type="Pfam" id="PF00486">
    <property type="entry name" value="Trans_reg_C"/>
    <property type="match status" value="1"/>
</dbReference>
<evidence type="ECO:0000313" key="6">
    <source>
        <dbReference type="EMBL" id="MBE0367153.1"/>
    </source>
</evidence>
<dbReference type="PROSITE" id="PS51755">
    <property type="entry name" value="OMPR_PHOB"/>
    <property type="match status" value="1"/>
</dbReference>
<dbReference type="InterPro" id="IPR013320">
    <property type="entry name" value="ConA-like_dom_sf"/>
</dbReference>
<dbReference type="SMART" id="SM00862">
    <property type="entry name" value="Trans_reg_C"/>
    <property type="match status" value="1"/>
</dbReference>
<feature type="DNA-binding region" description="OmpR/PhoB-type" evidence="4">
    <location>
        <begin position="18"/>
        <end position="115"/>
    </location>
</feature>